<dbReference type="Proteomes" id="UP000030907">
    <property type="component" value="Chromosome"/>
</dbReference>
<gene>
    <name evidence="6" type="ORF">SKP52_14970</name>
</gene>
<evidence type="ECO:0000256" key="4">
    <source>
        <dbReference type="ARBA" id="ARBA00022691"/>
    </source>
</evidence>
<dbReference type="InterPro" id="IPR029063">
    <property type="entry name" value="SAM-dependent_MTases_sf"/>
</dbReference>
<keyword evidence="7" id="KW-1185">Reference proteome</keyword>
<dbReference type="EC" id="2.1.1.72" evidence="1"/>
<dbReference type="GO" id="GO:0009307">
    <property type="term" value="P:DNA restriction-modification system"/>
    <property type="evidence" value="ECO:0007669"/>
    <property type="project" value="InterPro"/>
</dbReference>
<evidence type="ECO:0000256" key="3">
    <source>
        <dbReference type="ARBA" id="ARBA00022679"/>
    </source>
</evidence>
<dbReference type="EMBL" id="CP009122">
    <property type="protein sequence ID" value="AJA09876.1"/>
    <property type="molecule type" value="Genomic_DNA"/>
</dbReference>
<dbReference type="SUPFAM" id="SSF53335">
    <property type="entry name" value="S-adenosyl-L-methionine-dependent methyltransferases"/>
    <property type="match status" value="1"/>
</dbReference>
<evidence type="ECO:0000256" key="1">
    <source>
        <dbReference type="ARBA" id="ARBA00011900"/>
    </source>
</evidence>
<dbReference type="KEGG" id="sphk:SKP52_14970"/>
<keyword evidence="2" id="KW-0489">Methyltransferase</keyword>
<dbReference type="Pfam" id="PF02086">
    <property type="entry name" value="MethyltransfD12"/>
    <property type="match status" value="1"/>
</dbReference>
<dbReference type="GO" id="GO:0003676">
    <property type="term" value="F:nucleic acid binding"/>
    <property type="evidence" value="ECO:0007669"/>
    <property type="project" value="InterPro"/>
</dbReference>
<keyword evidence="3" id="KW-0808">Transferase</keyword>
<accession>A0A0A7PIB5</accession>
<dbReference type="HOGENOM" id="CLU_034356_2_0_5"/>
<name>A0A0A7PIB5_9SPHN</name>
<dbReference type="GO" id="GO:0032259">
    <property type="term" value="P:methylation"/>
    <property type="evidence" value="ECO:0007669"/>
    <property type="project" value="UniProtKB-KW"/>
</dbReference>
<keyword evidence="4" id="KW-0949">S-adenosyl-L-methionine</keyword>
<dbReference type="InterPro" id="IPR002052">
    <property type="entry name" value="DNA_methylase_N6_adenine_CS"/>
</dbReference>
<dbReference type="REBASE" id="99405">
    <property type="entry name" value="M.SspKp52ORF14970P"/>
</dbReference>
<comment type="catalytic activity">
    <reaction evidence="5">
        <text>a 2'-deoxyadenosine in DNA + S-adenosyl-L-methionine = an N(6)-methyl-2'-deoxyadenosine in DNA + S-adenosyl-L-homocysteine + H(+)</text>
        <dbReference type="Rhea" id="RHEA:15197"/>
        <dbReference type="Rhea" id="RHEA-COMP:12418"/>
        <dbReference type="Rhea" id="RHEA-COMP:12419"/>
        <dbReference type="ChEBI" id="CHEBI:15378"/>
        <dbReference type="ChEBI" id="CHEBI:57856"/>
        <dbReference type="ChEBI" id="CHEBI:59789"/>
        <dbReference type="ChEBI" id="CHEBI:90615"/>
        <dbReference type="ChEBI" id="CHEBI:90616"/>
        <dbReference type="EC" id="2.1.1.72"/>
    </reaction>
</comment>
<evidence type="ECO:0000256" key="2">
    <source>
        <dbReference type="ARBA" id="ARBA00022603"/>
    </source>
</evidence>
<protein>
    <recommendedName>
        <fullName evidence="1">site-specific DNA-methyltransferase (adenine-specific)</fullName>
        <ecNumber evidence="1">2.1.1.72</ecNumber>
    </recommendedName>
</protein>
<proteinExistence type="predicted"/>
<organism evidence="6 7">
    <name type="scientific">Sphingopyxis fribergensis</name>
    <dbReference type="NCBI Taxonomy" id="1515612"/>
    <lineage>
        <taxon>Bacteria</taxon>
        <taxon>Pseudomonadati</taxon>
        <taxon>Pseudomonadota</taxon>
        <taxon>Alphaproteobacteria</taxon>
        <taxon>Sphingomonadales</taxon>
        <taxon>Sphingomonadaceae</taxon>
        <taxon>Sphingopyxis</taxon>
    </lineage>
</organism>
<evidence type="ECO:0000313" key="7">
    <source>
        <dbReference type="Proteomes" id="UP000030907"/>
    </source>
</evidence>
<dbReference type="GO" id="GO:0009007">
    <property type="term" value="F:site-specific DNA-methyltransferase (adenine-specific) activity"/>
    <property type="evidence" value="ECO:0007669"/>
    <property type="project" value="UniProtKB-EC"/>
</dbReference>
<dbReference type="RefSeq" id="WP_052208349.1">
    <property type="nucleotide sequence ID" value="NZ_CP009122.1"/>
</dbReference>
<dbReference type="OrthoDB" id="9805629at2"/>
<evidence type="ECO:0000313" key="6">
    <source>
        <dbReference type="EMBL" id="AJA09876.1"/>
    </source>
</evidence>
<evidence type="ECO:0000256" key="5">
    <source>
        <dbReference type="ARBA" id="ARBA00047942"/>
    </source>
</evidence>
<dbReference type="STRING" id="1515612.SKP52_14970"/>
<dbReference type="PROSITE" id="PS00092">
    <property type="entry name" value="N6_MTASE"/>
    <property type="match status" value="1"/>
</dbReference>
<dbReference type="AlphaFoldDB" id="A0A0A7PIB5"/>
<dbReference type="InterPro" id="IPR012327">
    <property type="entry name" value="MeTrfase_D12"/>
</dbReference>
<reference evidence="6 7" key="1">
    <citation type="journal article" date="2015" name="Int. J. Syst. Evol. Microbiol.">
        <title>Description of Sphingopyxis fribergensis sp. nov. - a soil bacterium with the ability to degrade styrene and phenylacetic acid.</title>
        <authorList>
            <person name="Oelschlagel M."/>
            <person name="Ruckert C."/>
            <person name="Kalinowski J."/>
            <person name="Schmidt G."/>
            <person name="Schlomann M."/>
            <person name="Tischler D."/>
        </authorList>
    </citation>
    <scope>NUCLEOTIDE SEQUENCE [LARGE SCALE GENOMIC DNA]</scope>
    <source>
        <strain evidence="6 7">Kp5.2</strain>
    </source>
</reference>
<sequence length="394" mass="43506">MTSRISYMGTKHDLADRVAEVIASCRPGRLLDAFAGMGAVADAHAGRRQVWTNDVQHFAYLAGRCRFTDPHGPLPASRMRELVAPIYQQNMRLLKEQNEKIWTLAEKLPGAATFEEFEFVFDRVSQENLMHEGAYGCFTATYANAYFSLPQCAEIDSVRCAIDTLRGRGVLTQGEFEWAVLTLGQAALRIANTTGHFAQFLTPSASNFKRVSKQFGRSAFDQWLVSLDTLKPSGTTEWRSSNLATRSDCDALLKRLHSSSDVGVVYCDPPYTDDQYSRYYHVWETLVLNDYPPVTGAGLYRPDRFTTPFSLRSKVTGAFKALVEEVASTGADLVLSYPSNGLLHDVGGNPLEILQNAYPNAELIAQIEHSHSTMGASKGSATASVSECIYLGRA</sequence>